<evidence type="ECO:0000256" key="1">
    <source>
        <dbReference type="SAM" id="Coils"/>
    </source>
</evidence>
<reference evidence="4" key="1">
    <citation type="submission" date="2015-10" db="EMBL/GenBank/DDBJ databases">
        <authorList>
            <person name="Regsiter A."/>
            <person name="william w."/>
        </authorList>
    </citation>
    <scope>NUCLEOTIDE SEQUENCE</scope>
    <source>
        <strain evidence="4">Montdore</strain>
    </source>
</reference>
<keyword evidence="3" id="KW-0812">Transmembrane</keyword>
<feature type="compositionally biased region" description="Polar residues" evidence="2">
    <location>
        <begin position="20"/>
        <end position="29"/>
    </location>
</feature>
<keyword evidence="3" id="KW-0472">Membrane</keyword>
<dbReference type="Proteomes" id="UP001412239">
    <property type="component" value="Unassembled WGS sequence"/>
</dbReference>
<evidence type="ECO:0000313" key="4">
    <source>
        <dbReference type="EMBL" id="CUS15022.1"/>
    </source>
</evidence>
<feature type="transmembrane region" description="Helical" evidence="3">
    <location>
        <begin position="1422"/>
        <end position="1449"/>
    </location>
</feature>
<feature type="region of interest" description="Disordered" evidence="2">
    <location>
        <begin position="832"/>
        <end position="855"/>
    </location>
</feature>
<keyword evidence="1" id="KW-0175">Coiled coil</keyword>
<feature type="compositionally biased region" description="Low complexity" evidence="2">
    <location>
        <begin position="520"/>
        <end position="529"/>
    </location>
</feature>
<feature type="transmembrane region" description="Helical" evidence="3">
    <location>
        <begin position="1304"/>
        <end position="1326"/>
    </location>
</feature>
<accession>A0A292Q5E0</accession>
<sequence>MELPTLGSPTRWTAPEVRSQGEQQETQKQFIGRSKLDTSKEKSFRYLDFAEGGTNAALNKWGQFLQLSRLVVGRGDTSNWNYISLEPRNILGLEHIAPVPESHDHKQKGEEEDSGRGRGSLGSEHDNPKWKPGVYCCSGYLAHPGRHDEFNALCIRNQGLGLRFSNNTKISDPEHYYRNDRWPEVRYTVEENITVVLQYYIRDGEIIQDMFLTSESDEETELNLEFDFTTGIRITPGNMSQPKEGNVDVPDHFLQRVSEGEAPGSHWKIRRGDYYATASLFKDGEPKSFSLLVDGEQENKAECRIGILSDEPLSHRETFVLKSKASAKFTFVFKLDHESVPVTLPHYFDISRLELFDGRWWSFRTESSSFIFRRNLETILSHAMPLPPVEGEDYQPYVLHDHDLINTLQTWSSSLSRNQTLYLLEIDKILQHPGTADEETKSHYRERIREVIFGYFVWLLRHAELNGFSETDILHWSGKRLLPTKEYEPAGGKGDPKEEEGKETLKGFARKSQEPEAEETATPAEASASNPDDSYTEEPVDPSNARPSEPELSKYEDKFRNCCQFLILLDMCLINYPDEVSLFTRMVKAFLKLAWEPIEMSRHRGSQLWPDHLESPSGYPPPYARFIDRTNLEGCGYGGQGIYVYVITTQVLVWRAIKSTNKLLKLVSNHQSWSNWMIRQSLDDKKIRDRTIEAFRPPAIDTSPDCFPDRFFSKIKGHVKESFLDQWSCDIAIPSFVEDFFFDKKNGLMLAWAETLRYYDTFSDRAGTQVSNTWEHFMRYQFTIDKDRREALRENFEARANMNYNARASCAQGPMLPQEGVTSAGINPGTTISVGARQDGGKPGKGKGFDISAEDRSQVNDPPFLRSPRDVIFVLIETAYGDWYWFREPLFMKYKAEKFEMNKGCIEMFLEPGDKWRYFWETSGGKDKFLKNMVDTPNYDWGNKNTLVKPRRDGDFGFFQGNEALLKLQEKEQRDPQEDKKRILVMEDCKIQHLITLMASIGFQEAGHIGEFLSRLRLMDPHEMRFAEQCLISLKTIMPDNLWITEFNINFITAPYLAKVESPHPLNYFAKKRAKFQSINDVVSNRITAEAAMGFRVIGDLHDRCWTCYVFYDFGSQELISEAREEVGGSDYGSSSSQRKCLEGFLVRQALDLVLSETKAILQIITKSMGGNEESSQTFFNTLLTEDGHGGGSNFETLNKNSVFYPWLLGIYRILRDKCKASSNAADQWILAEKTRKYKPRWSEKDQKSFGEDVAKNRMEVKARCTELEKMAKNLQDQIDEIKHLKKVTIVAIQDFQKPSPTKALIRITLAVALVTLILLVGIFLFRRGLAALETWAQRLVHRTESGHRESTHNPDEVEKRTIPMTDVTPDIASGWRCIRLMAIFIVIMFPVQELAFIIRTFQPEKIRGAGPLKKLVRVPWAPIWILQLALVYVIILAGYALLFLVGLVHRACVWLWTGDDILGREEVVPEGGEKSSCPGSDSTRGYGRLVGWLEKPVKAMRLSIVAEALRSKEKGKEKTDVENQGTAQ</sequence>
<proteinExistence type="predicted"/>
<keyword evidence="5" id="KW-1185">Reference proteome</keyword>
<feature type="region of interest" description="Disordered" evidence="2">
    <location>
        <begin position="1"/>
        <end position="34"/>
    </location>
</feature>
<feature type="compositionally biased region" description="Basic and acidic residues" evidence="2">
    <location>
        <begin position="485"/>
        <end position="505"/>
    </location>
</feature>
<protein>
    <submittedName>
        <fullName evidence="4">Uncharacterized protein</fullName>
    </submittedName>
</protein>
<evidence type="ECO:0000256" key="3">
    <source>
        <dbReference type="SAM" id="Phobius"/>
    </source>
</evidence>
<organism evidence="4 5">
    <name type="scientific">Tuber aestivum</name>
    <name type="common">summer truffle</name>
    <dbReference type="NCBI Taxonomy" id="59557"/>
    <lineage>
        <taxon>Eukaryota</taxon>
        <taxon>Fungi</taxon>
        <taxon>Dikarya</taxon>
        <taxon>Ascomycota</taxon>
        <taxon>Pezizomycotina</taxon>
        <taxon>Pezizomycetes</taxon>
        <taxon>Pezizales</taxon>
        <taxon>Tuberaceae</taxon>
        <taxon>Tuber</taxon>
    </lineage>
</organism>
<name>A0A292Q5E0_9PEZI</name>
<feature type="region of interest" description="Disordered" evidence="2">
    <location>
        <begin position="485"/>
        <end position="552"/>
    </location>
</feature>
<feature type="region of interest" description="Disordered" evidence="2">
    <location>
        <begin position="99"/>
        <end position="126"/>
    </location>
</feature>
<feature type="coiled-coil region" evidence="1">
    <location>
        <begin position="1258"/>
        <end position="1288"/>
    </location>
</feature>
<evidence type="ECO:0000313" key="5">
    <source>
        <dbReference type="Proteomes" id="UP001412239"/>
    </source>
</evidence>
<evidence type="ECO:0000256" key="2">
    <source>
        <dbReference type="SAM" id="MobiDB-lite"/>
    </source>
</evidence>
<dbReference type="EMBL" id="LN890953">
    <property type="protein sequence ID" value="CUS15022.1"/>
    <property type="molecule type" value="Genomic_DNA"/>
</dbReference>
<gene>
    <name evidence="4" type="ORF">GSTUAT00000916001</name>
</gene>
<feature type="transmembrane region" description="Helical" evidence="3">
    <location>
        <begin position="1381"/>
        <end position="1402"/>
    </location>
</feature>
<keyword evidence="3" id="KW-1133">Transmembrane helix</keyword>